<sequence>MSKEDKKKIYDICKNYFDLSLKCDLNEEMSKAFKDPKKTVAFLTDGKMDNKYVWEEKEGPWKGCGMKLPKNTRVILDYEVSWPTLYFEEEKGDSKETIIIKESPLMVQSSTNTPDKYSPEELQRINVKTFIKPDSEITIVLPFDETELKNYDAVLVMPCFIPDKDMLTKVCLKDQKDQPDIILTSC</sequence>
<evidence type="ECO:0000313" key="1">
    <source>
        <dbReference type="EMBL" id="TSE04656.1"/>
    </source>
</evidence>
<keyword evidence="2" id="KW-1185">Reference proteome</keyword>
<organism evidence="1 2">
    <name type="scientific">Aquimarina algiphila</name>
    <dbReference type="NCBI Taxonomy" id="2047982"/>
    <lineage>
        <taxon>Bacteria</taxon>
        <taxon>Pseudomonadati</taxon>
        <taxon>Bacteroidota</taxon>
        <taxon>Flavobacteriia</taxon>
        <taxon>Flavobacteriales</taxon>
        <taxon>Flavobacteriaceae</taxon>
        <taxon>Aquimarina</taxon>
    </lineage>
</organism>
<evidence type="ECO:0000313" key="2">
    <source>
        <dbReference type="Proteomes" id="UP000318833"/>
    </source>
</evidence>
<protein>
    <submittedName>
        <fullName evidence="1">Uncharacterized protein</fullName>
    </submittedName>
</protein>
<dbReference type="Proteomes" id="UP000318833">
    <property type="component" value="Unassembled WGS sequence"/>
</dbReference>
<name>A0A554VCW3_9FLAO</name>
<accession>A0A554VCW3</accession>
<gene>
    <name evidence="1" type="ORF">FOF46_25560</name>
</gene>
<dbReference type="RefSeq" id="WP_143918420.1">
    <property type="nucleotide sequence ID" value="NZ_CANLFO010000011.1"/>
</dbReference>
<dbReference type="OrthoDB" id="1160243at2"/>
<reference evidence="1 2" key="1">
    <citation type="submission" date="2019-07" db="EMBL/GenBank/DDBJ databases">
        <title>The draft genome sequence of Aquimarina algiphila M91.</title>
        <authorList>
            <person name="Meng X."/>
        </authorList>
    </citation>
    <scope>NUCLEOTIDE SEQUENCE [LARGE SCALE GENOMIC DNA]</scope>
    <source>
        <strain evidence="1 2">M91</strain>
    </source>
</reference>
<proteinExistence type="predicted"/>
<comment type="caution">
    <text evidence="1">The sequence shown here is derived from an EMBL/GenBank/DDBJ whole genome shotgun (WGS) entry which is preliminary data.</text>
</comment>
<dbReference type="AlphaFoldDB" id="A0A554VCW3"/>
<dbReference type="EMBL" id="VLNR01000076">
    <property type="protein sequence ID" value="TSE04656.1"/>
    <property type="molecule type" value="Genomic_DNA"/>
</dbReference>